<dbReference type="STRING" id="626369.HMPREF0446_00351"/>
<dbReference type="Pfam" id="PF14281">
    <property type="entry name" value="PDDEXK_4"/>
    <property type="match status" value="1"/>
</dbReference>
<reference evidence="1" key="1">
    <citation type="submission" date="2009-09" db="EMBL/GenBank/DDBJ databases">
        <authorList>
            <consortium name="The Broad Institute Genome Sequencing Platform"/>
            <person name="Ward D."/>
            <person name="Feldgarden M."/>
            <person name="Earl A."/>
            <person name="Young S.K."/>
            <person name="Zeng Q."/>
            <person name="Koehrsen M."/>
            <person name="Alvarado L."/>
            <person name="Berlin A."/>
            <person name="Bochicchio J."/>
            <person name="Borenstein D."/>
            <person name="Chapman S.B."/>
            <person name="Chen Z."/>
            <person name="Engels R."/>
            <person name="Freedman E."/>
            <person name="Gellesch M."/>
            <person name="Goldberg J."/>
            <person name="Griggs A."/>
            <person name="Gujja S."/>
            <person name="Heilman E."/>
            <person name="Heiman D."/>
            <person name="Hepburn T."/>
            <person name="Howarth C."/>
            <person name="Jen D."/>
            <person name="Larson L."/>
            <person name="Lewis B."/>
            <person name="Mehta T."/>
            <person name="Park D."/>
            <person name="Pearson M."/>
            <person name="Roberts A."/>
            <person name="Saif S."/>
            <person name="Shea T."/>
            <person name="Shenoy N."/>
            <person name="Sisk P."/>
            <person name="Stolte C."/>
            <person name="Sykes S."/>
            <person name="Thomson T."/>
            <person name="Walk T."/>
            <person name="White J."/>
            <person name="Yandava C."/>
            <person name="Sibley C.D."/>
            <person name="Field T.R."/>
            <person name="Grinwis M."/>
            <person name="Eshaghurshan C.S."/>
            <person name="Surette M.G."/>
            <person name="Haas B."/>
            <person name="Nusbaum C."/>
            <person name="Birren B."/>
        </authorList>
    </citation>
    <scope>NUCLEOTIDE SEQUENCE [LARGE SCALE GENOMIC DNA]</scope>
    <source>
        <strain evidence="1">ATCC 700633</strain>
    </source>
</reference>
<dbReference type="OrthoDB" id="9806170at2"/>
<evidence type="ECO:0000313" key="1">
    <source>
        <dbReference type="EMBL" id="EEW93469.1"/>
    </source>
</evidence>
<accession>D0BK66</accession>
<dbReference type="InterPro" id="IPR029470">
    <property type="entry name" value="PDDEXK_4"/>
</dbReference>
<dbReference type="RefSeq" id="WP_006702625.1">
    <property type="nucleotide sequence ID" value="NZ_KI391971.1"/>
</dbReference>
<protein>
    <recommendedName>
        <fullName evidence="3">PD-(D/E)XK nuclease superfamily protein</fullName>
    </recommendedName>
</protein>
<gene>
    <name evidence="1" type="ORF">HMPREF0446_00351</name>
</gene>
<dbReference type="AlphaFoldDB" id="D0BK66"/>
<proteinExistence type="predicted"/>
<comment type="caution">
    <text evidence="1">The sequence shown here is derived from an EMBL/GenBank/DDBJ whole genome shotgun (WGS) entry which is preliminary data.</text>
</comment>
<name>D0BK66_9LACT</name>
<reference evidence="1" key="2">
    <citation type="submission" date="2011-10" db="EMBL/GenBank/DDBJ databases">
        <title>The Genome Sequence of Granulicatella elegans ATCC 700633.</title>
        <authorList>
            <consortium name="The Broad Institute Genome Sequencing Platform"/>
            <consortium name="The Broad Institute Genome Sequencing Center for Infectious Disease"/>
            <person name="Earl A."/>
            <person name="Ward D."/>
            <person name="Feldgarden M."/>
            <person name="Gevers D."/>
            <person name="Sibley C.D."/>
            <person name="Field T.R."/>
            <person name="Grinwis M."/>
            <person name="Eshaghurshan C.S."/>
            <person name="Surette M.G."/>
            <person name="Young S.K."/>
            <person name="Zeng Q."/>
            <person name="Gargeya S."/>
            <person name="Fitzgerald M."/>
            <person name="Haas B."/>
            <person name="Abouelleil A."/>
            <person name="Alvarado L."/>
            <person name="Arachchi H.M."/>
            <person name="Berlin A."/>
            <person name="Brown A."/>
            <person name="Chapman S.B."/>
            <person name="Chen Z."/>
            <person name="Dunbar C."/>
            <person name="Freedman E."/>
            <person name="Gearin G."/>
            <person name="Goldberg J."/>
            <person name="Griggs A."/>
            <person name="Gujja S."/>
            <person name="Heiman D."/>
            <person name="Howarth C."/>
            <person name="Larson L."/>
            <person name="Lui A."/>
            <person name="MacDonald P.J.P."/>
            <person name="Montmayeur A."/>
            <person name="Murphy C."/>
            <person name="Neiman D."/>
            <person name="Pearson M."/>
            <person name="Priest M."/>
            <person name="Roberts A."/>
            <person name="Saif S."/>
            <person name="Shea T."/>
            <person name="Shenoy N."/>
            <person name="Sisk P."/>
            <person name="Stolte C."/>
            <person name="Sykes S."/>
            <person name="Wortman J."/>
            <person name="Nusbaum C."/>
            <person name="Birren B."/>
        </authorList>
    </citation>
    <scope>NUCLEOTIDE SEQUENCE [LARGE SCALE GENOMIC DNA]</scope>
    <source>
        <strain evidence="1">ATCC 700633</strain>
    </source>
</reference>
<evidence type="ECO:0008006" key="3">
    <source>
        <dbReference type="Google" id="ProtNLM"/>
    </source>
</evidence>
<dbReference type="EMBL" id="ACRF02000013">
    <property type="protein sequence ID" value="EEW93469.1"/>
    <property type="molecule type" value="Genomic_DNA"/>
</dbReference>
<dbReference type="Proteomes" id="UP000002939">
    <property type="component" value="Unassembled WGS sequence"/>
</dbReference>
<evidence type="ECO:0000313" key="2">
    <source>
        <dbReference type="Proteomes" id="UP000002939"/>
    </source>
</evidence>
<organism evidence="1 2">
    <name type="scientific">Granulicatella elegans ATCC 700633</name>
    <dbReference type="NCBI Taxonomy" id="626369"/>
    <lineage>
        <taxon>Bacteria</taxon>
        <taxon>Bacillati</taxon>
        <taxon>Bacillota</taxon>
        <taxon>Bacilli</taxon>
        <taxon>Lactobacillales</taxon>
        <taxon>Carnobacteriaceae</taxon>
        <taxon>Granulicatella</taxon>
    </lineage>
</organism>
<keyword evidence="2" id="KW-1185">Reference proteome</keyword>
<sequence length="375" mass="44056">MKKKTTSIIEEQLQRLNRSPLFAISLSGKELSHSNFWAWILEQEVEGKHPFIEVFIPDFYQNGCTFISVEREKKHVDLTITYKNKANETEVLIIENKIKSIPTKEQLMRYEEELGKQDLSITGILTGLYASLDIQELGKWLFLSYHEIAKRIMNIQEVHATMDFADYIQQYAEDIEVLYDLFQSKMEQNKGKYIIGDKDLEKIRYSDIYVKLKGSEFMEEINKRLTFEAYKDWVKPVCGLSFNHKKPTLSIVFSQRIDGDPTKEIGMIGVQIEGDQFRIYGGASQEGNYHEKVVIEKLYDCDYFKRNFAEKISKQGRTSKMRNNYCKYGNITAKYCHCYQYWKIEDFSYDAIIDELIKQMRIAEEKIKNGLTFGE</sequence>
<dbReference type="HOGENOM" id="CLU_697633_0_0_9"/>